<dbReference type="PANTHER" id="PTHR11177">
    <property type="entry name" value="CHITINASE"/>
    <property type="match status" value="1"/>
</dbReference>
<dbReference type="RefSeq" id="WP_131956750.1">
    <property type="nucleotide sequence ID" value="NZ_SMFL01000001.1"/>
</dbReference>
<dbReference type="InterPro" id="IPR001223">
    <property type="entry name" value="Glyco_hydro18_cat"/>
</dbReference>
<comment type="caution">
    <text evidence="8">The sequence shown here is derived from an EMBL/GenBank/DDBJ whole genome shotgun (WGS) entry which is preliminary data.</text>
</comment>
<evidence type="ECO:0000256" key="1">
    <source>
        <dbReference type="ARBA" id="ARBA00000822"/>
    </source>
</evidence>
<evidence type="ECO:0000256" key="3">
    <source>
        <dbReference type="ARBA" id="ARBA00022801"/>
    </source>
</evidence>
<comment type="catalytic activity">
    <reaction evidence="1">
        <text>Random endo-hydrolysis of N-acetyl-beta-D-glucosaminide (1-&gt;4)-beta-linkages in chitin and chitodextrins.</text>
        <dbReference type="EC" id="3.2.1.14"/>
    </reaction>
</comment>
<dbReference type="Gene3D" id="3.40.5.30">
    <property type="entry name" value="(Trans)glycosidases - domain 2"/>
    <property type="match status" value="1"/>
</dbReference>
<keyword evidence="9" id="KW-1185">Reference proteome</keyword>
<dbReference type="InterPro" id="IPR050314">
    <property type="entry name" value="Glycosyl_Hydrlase_18"/>
</dbReference>
<dbReference type="GO" id="GO:0008843">
    <property type="term" value="F:endochitinase activity"/>
    <property type="evidence" value="ECO:0007669"/>
    <property type="project" value="UniProtKB-EC"/>
</dbReference>
<accession>A0A4R5DW17</accession>
<protein>
    <recommendedName>
        <fullName evidence="2">chitinase</fullName>
        <ecNumber evidence="2">3.2.1.14</ecNumber>
    </recommendedName>
</protein>
<dbReference type="PROSITE" id="PS51257">
    <property type="entry name" value="PROKAR_LIPOPROTEIN"/>
    <property type="match status" value="1"/>
</dbReference>
<dbReference type="PANTHER" id="PTHR11177:SF317">
    <property type="entry name" value="CHITINASE 12-RELATED"/>
    <property type="match status" value="1"/>
</dbReference>
<evidence type="ECO:0000259" key="7">
    <source>
        <dbReference type="PROSITE" id="PS51910"/>
    </source>
</evidence>
<evidence type="ECO:0000256" key="4">
    <source>
        <dbReference type="ARBA" id="ARBA00023295"/>
    </source>
</evidence>
<gene>
    <name evidence="8" type="ORF">E0F88_03790</name>
</gene>
<dbReference type="InterPro" id="IPR017853">
    <property type="entry name" value="GH"/>
</dbReference>
<dbReference type="PROSITE" id="PS51910">
    <property type="entry name" value="GH18_2"/>
    <property type="match status" value="1"/>
</dbReference>
<evidence type="ECO:0000256" key="6">
    <source>
        <dbReference type="RuleBase" id="RU004453"/>
    </source>
</evidence>
<evidence type="ECO:0000313" key="8">
    <source>
        <dbReference type="EMBL" id="TDE18669.1"/>
    </source>
</evidence>
<sequence length="328" mass="36002">MKNFKYVRIRFFIFAVLIISGCSKKPLAIIGQGRTFRVIGYLPRQQNLLLGANSIDYSKITHLNIAFINPDSTGKLIGIENLKAAAEIAHSKKVKIMASIGGGSAPAYYPAFLVGEKQVKLIADLVRLAVDSDLDGIDVDLEGGLIDANYEQFVVNLAAALKQKNKMITAAIATVYKDQFTDKALKQFDFVNIMSYDKTGPWNPARSGQHAPYKMAVSDLDYWTNIRGIAKEKLSLGVPFYGYGFGGTAPESISWKEVLRNYPSGVQSDELTLNGGIIYYNGIPTIRKKAVLAAEQAGGIMIWQLLHDTTGAQSLLNNIDEVVKSKTR</sequence>
<name>A0A4R5DW17_9BACT</name>
<dbReference type="AlphaFoldDB" id="A0A4R5DW17"/>
<dbReference type="GO" id="GO:0006032">
    <property type="term" value="P:chitin catabolic process"/>
    <property type="evidence" value="ECO:0007669"/>
    <property type="project" value="TreeGrafter"/>
</dbReference>
<dbReference type="SUPFAM" id="SSF51445">
    <property type="entry name" value="(Trans)glycosidases"/>
    <property type="match status" value="1"/>
</dbReference>
<dbReference type="InterPro" id="IPR011583">
    <property type="entry name" value="Chitinase_II/V-like_cat"/>
</dbReference>
<organism evidence="8 9">
    <name type="scientific">Dyadobacter psychrotolerans</name>
    <dbReference type="NCBI Taxonomy" id="2541721"/>
    <lineage>
        <taxon>Bacteria</taxon>
        <taxon>Pseudomonadati</taxon>
        <taxon>Bacteroidota</taxon>
        <taxon>Cytophagia</taxon>
        <taxon>Cytophagales</taxon>
        <taxon>Spirosomataceae</taxon>
        <taxon>Dyadobacter</taxon>
    </lineage>
</organism>
<dbReference type="EMBL" id="SMFL01000001">
    <property type="protein sequence ID" value="TDE18669.1"/>
    <property type="molecule type" value="Genomic_DNA"/>
</dbReference>
<dbReference type="OrthoDB" id="9775889at2"/>
<reference evidence="8 9" key="1">
    <citation type="submission" date="2019-03" db="EMBL/GenBank/DDBJ databases">
        <title>Dyadobacter AR-3-6 sp. nov., isolated from arctic soil.</title>
        <authorList>
            <person name="Chaudhary D.K."/>
        </authorList>
    </citation>
    <scope>NUCLEOTIDE SEQUENCE [LARGE SCALE GENOMIC DNA]</scope>
    <source>
        <strain evidence="8 9">AR-3-6</strain>
    </source>
</reference>
<dbReference type="GO" id="GO:0005975">
    <property type="term" value="P:carbohydrate metabolic process"/>
    <property type="evidence" value="ECO:0007669"/>
    <property type="project" value="InterPro"/>
</dbReference>
<comment type="similarity">
    <text evidence="6">Belongs to the glycosyl hydrolase 18 family.</text>
</comment>
<proteinExistence type="inferred from homology"/>
<evidence type="ECO:0000256" key="5">
    <source>
        <dbReference type="RuleBase" id="RU000489"/>
    </source>
</evidence>
<dbReference type="SMART" id="SM00636">
    <property type="entry name" value="Glyco_18"/>
    <property type="match status" value="1"/>
</dbReference>
<dbReference type="Pfam" id="PF00704">
    <property type="entry name" value="Glyco_hydro_18"/>
    <property type="match status" value="1"/>
</dbReference>
<dbReference type="InterPro" id="IPR001579">
    <property type="entry name" value="Glyco_hydro_18_chit_AS"/>
</dbReference>
<feature type="domain" description="GH18" evidence="7">
    <location>
        <begin position="36"/>
        <end position="326"/>
    </location>
</feature>
<keyword evidence="4 5" id="KW-0326">Glycosidase</keyword>
<dbReference type="GO" id="GO:0008061">
    <property type="term" value="F:chitin binding"/>
    <property type="evidence" value="ECO:0007669"/>
    <property type="project" value="InterPro"/>
</dbReference>
<dbReference type="Proteomes" id="UP000294850">
    <property type="component" value="Unassembled WGS sequence"/>
</dbReference>
<dbReference type="GO" id="GO:0005576">
    <property type="term" value="C:extracellular region"/>
    <property type="evidence" value="ECO:0007669"/>
    <property type="project" value="TreeGrafter"/>
</dbReference>
<keyword evidence="3 5" id="KW-0378">Hydrolase</keyword>
<dbReference type="EC" id="3.2.1.14" evidence="2"/>
<evidence type="ECO:0000313" key="9">
    <source>
        <dbReference type="Proteomes" id="UP000294850"/>
    </source>
</evidence>
<dbReference type="Gene3D" id="3.20.20.80">
    <property type="entry name" value="Glycosidases"/>
    <property type="match status" value="1"/>
</dbReference>
<dbReference type="PROSITE" id="PS01095">
    <property type="entry name" value="GH18_1"/>
    <property type="match status" value="1"/>
</dbReference>
<evidence type="ECO:0000256" key="2">
    <source>
        <dbReference type="ARBA" id="ARBA00012729"/>
    </source>
</evidence>